<sequence>MELSQCRKKTKAGNDARSVKSKTKVWLCNRAITTAVQSHTPEPARKCPGGAVSGIGSPEVLPNLDTGVKDARSKEDGEPERRWALEVEVGGGTEQEIARSTEA</sequence>
<dbReference type="AlphaFoldDB" id="A0AAV7R474"/>
<reference evidence="2" key="1">
    <citation type="journal article" date="2022" name="bioRxiv">
        <title>Sequencing and chromosome-scale assembly of the giantPleurodeles waltlgenome.</title>
        <authorList>
            <person name="Brown T."/>
            <person name="Elewa A."/>
            <person name="Iarovenko S."/>
            <person name="Subramanian E."/>
            <person name="Araus A.J."/>
            <person name="Petzold A."/>
            <person name="Susuki M."/>
            <person name="Suzuki K.-i.T."/>
            <person name="Hayashi T."/>
            <person name="Toyoda A."/>
            <person name="Oliveira C."/>
            <person name="Osipova E."/>
            <person name="Leigh N.D."/>
            <person name="Simon A."/>
            <person name="Yun M.H."/>
        </authorList>
    </citation>
    <scope>NUCLEOTIDE SEQUENCE</scope>
    <source>
        <strain evidence="2">20211129_DDA</strain>
        <tissue evidence="2">Liver</tissue>
    </source>
</reference>
<dbReference type="Proteomes" id="UP001066276">
    <property type="component" value="Chromosome 6"/>
</dbReference>
<feature type="compositionally biased region" description="Basic residues" evidence="1">
    <location>
        <begin position="1"/>
        <end position="11"/>
    </location>
</feature>
<evidence type="ECO:0000313" key="2">
    <source>
        <dbReference type="EMBL" id="KAJ1145999.1"/>
    </source>
</evidence>
<dbReference type="EMBL" id="JANPWB010000010">
    <property type="protein sequence ID" value="KAJ1145999.1"/>
    <property type="molecule type" value="Genomic_DNA"/>
</dbReference>
<feature type="region of interest" description="Disordered" evidence="1">
    <location>
        <begin position="35"/>
        <end position="103"/>
    </location>
</feature>
<protein>
    <submittedName>
        <fullName evidence="2">Uncharacterized protein</fullName>
    </submittedName>
</protein>
<evidence type="ECO:0000313" key="3">
    <source>
        <dbReference type="Proteomes" id="UP001066276"/>
    </source>
</evidence>
<keyword evidence="3" id="KW-1185">Reference proteome</keyword>
<feature type="region of interest" description="Disordered" evidence="1">
    <location>
        <begin position="1"/>
        <end position="21"/>
    </location>
</feature>
<evidence type="ECO:0000256" key="1">
    <source>
        <dbReference type="SAM" id="MobiDB-lite"/>
    </source>
</evidence>
<comment type="caution">
    <text evidence="2">The sequence shown here is derived from an EMBL/GenBank/DDBJ whole genome shotgun (WGS) entry which is preliminary data.</text>
</comment>
<feature type="compositionally biased region" description="Basic and acidic residues" evidence="1">
    <location>
        <begin position="67"/>
        <end position="85"/>
    </location>
</feature>
<accession>A0AAV7R474</accession>
<proteinExistence type="predicted"/>
<organism evidence="2 3">
    <name type="scientific">Pleurodeles waltl</name>
    <name type="common">Iberian ribbed newt</name>
    <dbReference type="NCBI Taxonomy" id="8319"/>
    <lineage>
        <taxon>Eukaryota</taxon>
        <taxon>Metazoa</taxon>
        <taxon>Chordata</taxon>
        <taxon>Craniata</taxon>
        <taxon>Vertebrata</taxon>
        <taxon>Euteleostomi</taxon>
        <taxon>Amphibia</taxon>
        <taxon>Batrachia</taxon>
        <taxon>Caudata</taxon>
        <taxon>Salamandroidea</taxon>
        <taxon>Salamandridae</taxon>
        <taxon>Pleurodelinae</taxon>
        <taxon>Pleurodeles</taxon>
    </lineage>
</organism>
<name>A0AAV7R474_PLEWA</name>
<gene>
    <name evidence="2" type="ORF">NDU88_012281</name>
</gene>